<keyword evidence="6" id="KW-0547">Nucleotide-binding</keyword>
<dbReference type="GO" id="GO:0000166">
    <property type="term" value="F:nucleotide binding"/>
    <property type="evidence" value="ECO:0007669"/>
    <property type="project" value="UniProtKB-KW"/>
</dbReference>
<protein>
    <submittedName>
        <fullName evidence="12">Demethyl-4-deoxygadusol synthase</fullName>
    </submittedName>
</protein>
<evidence type="ECO:0000256" key="1">
    <source>
        <dbReference type="ARBA" id="ARBA00001911"/>
    </source>
</evidence>
<name>A0AAD9Q9A2_ACRCE</name>
<evidence type="ECO:0000256" key="6">
    <source>
        <dbReference type="ARBA" id="ARBA00022741"/>
    </source>
</evidence>
<dbReference type="GO" id="GO:0003856">
    <property type="term" value="F:3-dehydroquinate synthase activity"/>
    <property type="evidence" value="ECO:0007669"/>
    <property type="project" value="TreeGrafter"/>
</dbReference>
<evidence type="ECO:0000256" key="9">
    <source>
        <dbReference type="ARBA" id="ARBA00023453"/>
    </source>
</evidence>
<keyword evidence="5" id="KW-0479">Metal-binding</keyword>
<accession>A0AAD9Q9A2</accession>
<evidence type="ECO:0000256" key="8">
    <source>
        <dbReference type="ARBA" id="ARBA00023239"/>
    </source>
</evidence>
<evidence type="ECO:0000256" key="7">
    <source>
        <dbReference type="ARBA" id="ARBA00023027"/>
    </source>
</evidence>
<evidence type="ECO:0000313" key="12">
    <source>
        <dbReference type="EMBL" id="KAK2557023.1"/>
    </source>
</evidence>
<dbReference type="Gene3D" id="3.40.50.150">
    <property type="entry name" value="Vaccinia Virus protein VP39"/>
    <property type="match status" value="1"/>
</dbReference>
<dbReference type="Pfam" id="PF01596">
    <property type="entry name" value="Methyltransf_3"/>
    <property type="match status" value="1"/>
</dbReference>
<evidence type="ECO:0000256" key="2">
    <source>
        <dbReference type="ARBA" id="ARBA00022603"/>
    </source>
</evidence>
<comment type="caution">
    <text evidence="12">The sequence shown here is derived from an EMBL/GenBank/DDBJ whole genome shotgun (WGS) entry which is preliminary data.</text>
</comment>
<dbReference type="InterPro" id="IPR029063">
    <property type="entry name" value="SAM-dependent_MTases_sf"/>
</dbReference>
<dbReference type="GO" id="GO:0008171">
    <property type="term" value="F:O-methyltransferase activity"/>
    <property type="evidence" value="ECO:0007669"/>
    <property type="project" value="InterPro"/>
</dbReference>
<keyword evidence="13" id="KW-1185">Reference proteome</keyword>
<comment type="similarity">
    <text evidence="9">Belongs to the class I-like SAM-binding methyltransferase superfamily. Cation-dependent O-methyltransferase family.</text>
</comment>
<dbReference type="SUPFAM" id="SSF56796">
    <property type="entry name" value="Dehydroquinate synthase-like"/>
    <property type="match status" value="1"/>
</dbReference>
<dbReference type="InterPro" id="IPR056179">
    <property type="entry name" value="DHQS_C"/>
</dbReference>
<feature type="domain" description="3-dehydroquinate synthase N-terminal" evidence="10">
    <location>
        <begin position="296"/>
        <end position="403"/>
    </location>
</feature>
<dbReference type="PANTHER" id="PTHR43622:SF3">
    <property type="entry name" value="2-EPI-5-EPI-VALIOLONE SYNTHASE"/>
    <property type="match status" value="1"/>
</dbReference>
<keyword evidence="8" id="KW-0456">Lyase</keyword>
<keyword evidence="3" id="KW-0808">Transferase</keyword>
<dbReference type="Pfam" id="PF24621">
    <property type="entry name" value="DHQS_C"/>
    <property type="match status" value="1"/>
</dbReference>
<sequence length="903" mass="100600">MSLIPKVLSTENNCFHKESIMAKEITFYRQDNNANEFQDSFGDALRYLKEFPQRFLDDLRADVTDPTELARRIFADPIVSDFLIRTSRLAVFSRELAKSFKGDLESLAIIKQLKFFYNQPTVAVLQQLAVLAARLAKGGVTGTPGPALGPTQASMPMQPRIGPSVVKKFTECKLGTTSVRHVLKQIDGPTCYEENAEYLEKADPHAVYPTSIYRVCEGYVLAKPDASLIESTMSLTLTTTIKIVSGVLNPESTVLRDIYYPLGRCVAVIDDKVHHLYGAAIETYFDKNGIEFEALIFPGNEANKDISTVESILVALKEIRVSRNEPVLVVGGGVITDIAGFATALYHRNTPYVMLCTSIVSGIDAGPSPRTCCDGFGYKNLYGAYHPPVLTIVDRSFFRTLHPGWIRHGIAEIVKMAVVKDEELFKLLEKASVALIWTKFGTDMQPEFGIDSDAFGRLCDLTIGKALEGYVKSEYGNLWETHQCRPHAYGHTWSPGYELPSGMLHGHAVATGMGLGAYLSFCEGWISKNELDRILKLLSDLELSLWHPIMEDTHLLWNAQKKMVEKRGGNLAAAVPKGLGKCGYINHMPYELLAKRLKEYQYICQGYPRGGLGVETHCREVGLEDPLEVRGEKNDAKGDDSAFDDMDAQQLSYSEWIEEVQKKRTEDLPRHVAFKKAEDTPNAPPFEHKELLYPGVEDYAMTMTQVPSADIQNIARVTEEKELFMPCMVGQLEAQFLKMMAQLSNAIRVLDVGTFTGMSAMAFAEGLPVSGEVVTIEFDSKTASVADQLFRASSQSHKLAIKVGDAVSVMSELKRAGDKFDIVFLDASKEQYIHYYKLAMEMLTPKGFIMADNSMCALLFDEGDTRRKALHEFNQSVKNDPRVEQLILPIREGVSIIRPKASQ</sequence>
<keyword evidence="4" id="KW-0949">S-adenosyl-L-methionine</keyword>
<dbReference type="GO" id="GO:0032259">
    <property type="term" value="P:methylation"/>
    <property type="evidence" value="ECO:0007669"/>
    <property type="project" value="UniProtKB-KW"/>
</dbReference>
<dbReference type="FunFam" id="3.40.50.1970:FF:000049">
    <property type="match status" value="1"/>
</dbReference>
<dbReference type="AlphaFoldDB" id="A0AAD9Q9A2"/>
<dbReference type="InterPro" id="IPR002935">
    <property type="entry name" value="SAM_O-MeTrfase"/>
</dbReference>
<reference evidence="12" key="1">
    <citation type="journal article" date="2023" name="G3 (Bethesda)">
        <title>Whole genome assembly and annotation of the endangered Caribbean coral Acropora cervicornis.</title>
        <authorList>
            <person name="Selwyn J.D."/>
            <person name="Vollmer S.V."/>
        </authorList>
    </citation>
    <scope>NUCLEOTIDE SEQUENCE</scope>
    <source>
        <strain evidence="12">K2</strain>
    </source>
</reference>
<dbReference type="EMBL" id="JARQWQ010000052">
    <property type="protein sequence ID" value="KAK2557023.1"/>
    <property type="molecule type" value="Genomic_DNA"/>
</dbReference>
<dbReference type="GO" id="GO:0046872">
    <property type="term" value="F:metal ion binding"/>
    <property type="evidence" value="ECO:0007669"/>
    <property type="project" value="UniProtKB-KW"/>
</dbReference>
<dbReference type="InterPro" id="IPR030960">
    <property type="entry name" value="DHQS/DOIS_N"/>
</dbReference>
<keyword evidence="7" id="KW-0520">NAD</keyword>
<reference evidence="12" key="2">
    <citation type="journal article" date="2023" name="Science">
        <title>Genomic signatures of disease resistance in endangered staghorn corals.</title>
        <authorList>
            <person name="Vollmer S.V."/>
            <person name="Selwyn J.D."/>
            <person name="Despard B.A."/>
            <person name="Roesel C.L."/>
        </authorList>
    </citation>
    <scope>NUCLEOTIDE SEQUENCE</scope>
    <source>
        <strain evidence="12">K2</strain>
    </source>
</reference>
<gene>
    <name evidence="12" type="ORF">P5673_020870</name>
</gene>
<evidence type="ECO:0000313" key="13">
    <source>
        <dbReference type="Proteomes" id="UP001249851"/>
    </source>
</evidence>
<evidence type="ECO:0000256" key="3">
    <source>
        <dbReference type="ARBA" id="ARBA00022679"/>
    </source>
</evidence>
<comment type="cofactor">
    <cofactor evidence="1">
        <name>NAD(+)</name>
        <dbReference type="ChEBI" id="CHEBI:57540"/>
    </cofactor>
</comment>
<dbReference type="Pfam" id="PF01761">
    <property type="entry name" value="DHQ_synthase"/>
    <property type="match status" value="1"/>
</dbReference>
<dbReference type="Gene3D" id="3.40.50.1970">
    <property type="match status" value="1"/>
</dbReference>
<dbReference type="PANTHER" id="PTHR43622">
    <property type="entry name" value="3-DEHYDROQUINATE SYNTHASE"/>
    <property type="match status" value="1"/>
</dbReference>
<dbReference type="GO" id="GO:0017000">
    <property type="term" value="P:antibiotic biosynthetic process"/>
    <property type="evidence" value="ECO:0007669"/>
    <property type="project" value="InterPro"/>
</dbReference>
<dbReference type="CDD" id="cd02440">
    <property type="entry name" value="AdoMet_MTases"/>
    <property type="match status" value="1"/>
</dbReference>
<dbReference type="CDD" id="cd08199">
    <property type="entry name" value="EEVS"/>
    <property type="match status" value="1"/>
</dbReference>
<dbReference type="SUPFAM" id="SSF53335">
    <property type="entry name" value="S-adenosyl-L-methionine-dependent methyltransferases"/>
    <property type="match status" value="1"/>
</dbReference>
<dbReference type="Gene3D" id="1.20.1090.10">
    <property type="entry name" value="Dehydroquinate synthase-like - alpha domain"/>
    <property type="match status" value="1"/>
</dbReference>
<evidence type="ECO:0000259" key="10">
    <source>
        <dbReference type="Pfam" id="PF01761"/>
    </source>
</evidence>
<dbReference type="PROSITE" id="PS51682">
    <property type="entry name" value="SAM_OMT_I"/>
    <property type="match status" value="1"/>
</dbReference>
<feature type="domain" description="3-dehydroquinate synthase C-terminal" evidence="11">
    <location>
        <begin position="409"/>
        <end position="552"/>
    </location>
</feature>
<evidence type="ECO:0000259" key="11">
    <source>
        <dbReference type="Pfam" id="PF24621"/>
    </source>
</evidence>
<dbReference type="InterPro" id="IPR050071">
    <property type="entry name" value="Dehydroquinate_synthase"/>
</dbReference>
<evidence type="ECO:0000256" key="5">
    <source>
        <dbReference type="ARBA" id="ARBA00022723"/>
    </source>
</evidence>
<proteinExistence type="inferred from homology"/>
<keyword evidence="2" id="KW-0489">Methyltransferase</keyword>
<organism evidence="12 13">
    <name type="scientific">Acropora cervicornis</name>
    <name type="common">Staghorn coral</name>
    <dbReference type="NCBI Taxonomy" id="6130"/>
    <lineage>
        <taxon>Eukaryota</taxon>
        <taxon>Metazoa</taxon>
        <taxon>Cnidaria</taxon>
        <taxon>Anthozoa</taxon>
        <taxon>Hexacorallia</taxon>
        <taxon>Scleractinia</taxon>
        <taxon>Astrocoeniina</taxon>
        <taxon>Acroporidae</taxon>
        <taxon>Acropora</taxon>
    </lineage>
</organism>
<dbReference type="InterPro" id="IPR035872">
    <property type="entry name" value="EEVS-like"/>
</dbReference>
<evidence type="ECO:0000256" key="4">
    <source>
        <dbReference type="ARBA" id="ARBA00022691"/>
    </source>
</evidence>
<dbReference type="Proteomes" id="UP001249851">
    <property type="component" value="Unassembled WGS sequence"/>
</dbReference>